<keyword evidence="8" id="KW-1185">Reference proteome</keyword>
<feature type="region of interest" description="Disordered" evidence="6">
    <location>
        <begin position="67"/>
        <end position="111"/>
    </location>
</feature>
<evidence type="ECO:0000256" key="6">
    <source>
        <dbReference type="SAM" id="MobiDB-lite"/>
    </source>
</evidence>
<keyword evidence="2" id="KW-0597">Phosphoprotein</keyword>
<protein>
    <recommendedName>
        <fullName evidence="4">MAPK-interacting and spindle-stabilizing protein-like</fullName>
    </recommendedName>
    <alternativeName>
        <fullName evidence="5">Mitogen-activated protein kinase 1-interacting protein 1-like</fullName>
    </alternativeName>
</protein>
<evidence type="ECO:0000256" key="4">
    <source>
        <dbReference type="ARBA" id="ARBA00040440"/>
    </source>
</evidence>
<evidence type="ECO:0000256" key="5">
    <source>
        <dbReference type="ARBA" id="ARBA00041549"/>
    </source>
</evidence>
<keyword evidence="3" id="KW-0007">Acetylation</keyword>
<reference evidence="7" key="1">
    <citation type="submission" date="2020-12" db="EMBL/GenBank/DDBJ databases">
        <authorList>
            <consortium name="Molecular Ecology Group"/>
        </authorList>
    </citation>
    <scope>NUCLEOTIDE SEQUENCE</scope>
    <source>
        <strain evidence="7">TBG_1078</strain>
    </source>
</reference>
<evidence type="ECO:0000256" key="2">
    <source>
        <dbReference type="ARBA" id="ARBA00022553"/>
    </source>
</evidence>
<evidence type="ECO:0000313" key="7">
    <source>
        <dbReference type="EMBL" id="CAD7680966.1"/>
    </source>
</evidence>
<name>A0A811YWW1_NYCPR</name>
<comment type="caution">
    <text evidence="7">The sequence shown here is derived from an EMBL/GenBank/DDBJ whole genome shotgun (WGS) entry which is preliminary data.</text>
</comment>
<gene>
    <name evidence="7" type="ORF">NYPRO_LOCUS13758</name>
</gene>
<dbReference type="InterPro" id="IPR031653">
    <property type="entry name" value="MISS"/>
</dbReference>
<dbReference type="Pfam" id="PF15822">
    <property type="entry name" value="MISS"/>
    <property type="match status" value="1"/>
</dbReference>
<evidence type="ECO:0000256" key="1">
    <source>
        <dbReference type="ARBA" id="ARBA00007272"/>
    </source>
</evidence>
<dbReference type="Proteomes" id="UP000645828">
    <property type="component" value="Unassembled WGS sequence"/>
</dbReference>
<dbReference type="PANTHER" id="PTHR35973">
    <property type="entry name" value="MAPK-INTERACTING AND SPINDLE-STABILIZING PROTEIN-LIKE"/>
    <property type="match status" value="1"/>
</dbReference>
<evidence type="ECO:0000313" key="8">
    <source>
        <dbReference type="Proteomes" id="UP000645828"/>
    </source>
</evidence>
<evidence type="ECO:0000256" key="3">
    <source>
        <dbReference type="ARBA" id="ARBA00022990"/>
    </source>
</evidence>
<organism evidence="7 8">
    <name type="scientific">Nyctereutes procyonoides</name>
    <name type="common">Raccoon dog</name>
    <name type="synonym">Canis procyonoides</name>
    <dbReference type="NCBI Taxonomy" id="34880"/>
    <lineage>
        <taxon>Eukaryota</taxon>
        <taxon>Metazoa</taxon>
        <taxon>Chordata</taxon>
        <taxon>Craniata</taxon>
        <taxon>Vertebrata</taxon>
        <taxon>Euteleostomi</taxon>
        <taxon>Mammalia</taxon>
        <taxon>Eutheria</taxon>
        <taxon>Laurasiatheria</taxon>
        <taxon>Carnivora</taxon>
        <taxon>Caniformia</taxon>
        <taxon>Canidae</taxon>
        <taxon>Nyctereutes</taxon>
    </lineage>
</organism>
<comment type="similarity">
    <text evidence="1">Belongs to the MISS family.</text>
</comment>
<dbReference type="PANTHER" id="PTHR35973:SF1">
    <property type="entry name" value="MAPK-INTERACTING AND SPINDLE-STABILIZING PROTEIN-LIKE"/>
    <property type="match status" value="1"/>
</dbReference>
<feature type="region of interest" description="Disordered" evidence="6">
    <location>
        <begin position="128"/>
        <end position="150"/>
    </location>
</feature>
<dbReference type="AlphaFoldDB" id="A0A811YWW1"/>
<accession>A0A811YWW1</accession>
<sequence length="150" mass="15258">MVTIISVQTVSQVLEEYTDVFSISKISVCVPAGPYPAPSVPVSGLTGPYPALNLSLPVLLRPNAMSSGPWAPGMGGQSPAPNTPYPSAGLYPAPPPPQAPRAAPPALLGAVSPGSDIPAPELFPTPYNPFRVPPGLSGAPLMPGGPHSYQ</sequence>
<dbReference type="EMBL" id="CAJHUB010000750">
    <property type="protein sequence ID" value="CAD7680966.1"/>
    <property type="molecule type" value="Genomic_DNA"/>
</dbReference>
<feature type="compositionally biased region" description="Pro residues" evidence="6">
    <location>
        <begin position="92"/>
        <end position="103"/>
    </location>
</feature>
<proteinExistence type="inferred from homology"/>